<protein>
    <submittedName>
        <fullName evidence="1">Uncharacterized protein</fullName>
    </submittedName>
</protein>
<organism evidence="1 2">
    <name type="scientific">Brassica napus</name>
    <name type="common">Rape</name>
    <dbReference type="NCBI Taxonomy" id="3708"/>
    <lineage>
        <taxon>Eukaryota</taxon>
        <taxon>Viridiplantae</taxon>
        <taxon>Streptophyta</taxon>
        <taxon>Embryophyta</taxon>
        <taxon>Tracheophyta</taxon>
        <taxon>Spermatophyta</taxon>
        <taxon>Magnoliopsida</taxon>
        <taxon>eudicotyledons</taxon>
        <taxon>Gunneridae</taxon>
        <taxon>Pentapetalae</taxon>
        <taxon>rosids</taxon>
        <taxon>malvids</taxon>
        <taxon>Brassicales</taxon>
        <taxon>Brassicaceae</taxon>
        <taxon>Brassiceae</taxon>
        <taxon>Brassica</taxon>
    </lineage>
</organism>
<dbReference type="Proteomes" id="UP000824890">
    <property type="component" value="Unassembled WGS sequence"/>
</dbReference>
<gene>
    <name evidence="1" type="ORF">HID58_025031</name>
</gene>
<comment type="caution">
    <text evidence="1">The sequence shown here is derived from an EMBL/GenBank/DDBJ whole genome shotgun (WGS) entry which is preliminary data.</text>
</comment>
<keyword evidence="2" id="KW-1185">Reference proteome</keyword>
<evidence type="ECO:0000313" key="1">
    <source>
        <dbReference type="EMBL" id="KAH0917371.1"/>
    </source>
</evidence>
<name>A0ABQ8CJW8_BRANA</name>
<proteinExistence type="predicted"/>
<sequence>MYQYKRLIKESVCEKSIYLIQDLHLSYIR</sequence>
<dbReference type="EMBL" id="JAGKQM010000007">
    <property type="protein sequence ID" value="KAH0917371.1"/>
    <property type="molecule type" value="Genomic_DNA"/>
</dbReference>
<reference evidence="1 2" key="1">
    <citation type="submission" date="2021-05" db="EMBL/GenBank/DDBJ databases">
        <title>Genome Assembly of Synthetic Allotetraploid Brassica napus Reveals Homoeologous Exchanges between Subgenomes.</title>
        <authorList>
            <person name="Davis J.T."/>
        </authorList>
    </citation>
    <scope>NUCLEOTIDE SEQUENCE [LARGE SCALE GENOMIC DNA]</scope>
    <source>
        <strain evidence="2">cv. Da-Ae</strain>
        <tissue evidence="1">Seedling</tissue>
    </source>
</reference>
<evidence type="ECO:0000313" key="2">
    <source>
        <dbReference type="Proteomes" id="UP000824890"/>
    </source>
</evidence>
<accession>A0ABQ8CJW8</accession>